<dbReference type="EMBL" id="CP080095">
    <property type="protein sequence ID" value="QYD68826.1"/>
    <property type="molecule type" value="Genomic_DNA"/>
</dbReference>
<evidence type="ECO:0000313" key="2">
    <source>
        <dbReference type="Proteomes" id="UP000826462"/>
    </source>
</evidence>
<evidence type="ECO:0008006" key="3">
    <source>
        <dbReference type="Google" id="ProtNLM"/>
    </source>
</evidence>
<reference evidence="1 2" key="1">
    <citation type="submission" date="2021-07" db="EMBL/GenBank/DDBJ databases">
        <title>Paraburkholderia edwinii protects Aspergillus sp. from phenazines by acting as a toxin sponge.</title>
        <authorList>
            <person name="Dahlstrom K.M."/>
            <person name="Newman D.K."/>
        </authorList>
    </citation>
    <scope>NUCLEOTIDE SEQUENCE [LARGE SCALE GENOMIC DNA]</scope>
    <source>
        <strain evidence="1 2">Pe01</strain>
    </source>
</reference>
<dbReference type="Proteomes" id="UP000826462">
    <property type="component" value="Chromosome 1"/>
</dbReference>
<dbReference type="RefSeq" id="WP_219798206.1">
    <property type="nucleotide sequence ID" value="NZ_CP080095.1"/>
</dbReference>
<keyword evidence="2" id="KW-1185">Reference proteome</keyword>
<proteinExistence type="predicted"/>
<gene>
    <name evidence="1" type="ORF">KZJ38_21875</name>
</gene>
<accession>A0ABX8UIM3</accession>
<sequence>MVPLISAIAVPETFATTLPFEPAGNVEPAVRAGRAAFADSPPSPGIEWIADAEANSRMSELNLDSEMKRVLSGDKLMPADMLRLRNQININTETHMLCKKVSDSLVQGVQTLARG</sequence>
<name>A0ABX8UIM3_9BURK</name>
<evidence type="ECO:0000313" key="1">
    <source>
        <dbReference type="EMBL" id="QYD68826.1"/>
    </source>
</evidence>
<organism evidence="1 2">
    <name type="scientific">Paraburkholderia edwinii</name>
    <dbReference type="NCBI Taxonomy" id="2861782"/>
    <lineage>
        <taxon>Bacteria</taxon>
        <taxon>Pseudomonadati</taxon>
        <taxon>Pseudomonadota</taxon>
        <taxon>Betaproteobacteria</taxon>
        <taxon>Burkholderiales</taxon>
        <taxon>Burkholderiaceae</taxon>
        <taxon>Paraburkholderia</taxon>
    </lineage>
</organism>
<protein>
    <recommendedName>
        <fullName evidence="3">Type III secretion system major needle protein (YscF/MxiH/PrgI family)</fullName>
    </recommendedName>
</protein>